<feature type="region of interest" description="Disordered" evidence="1">
    <location>
        <begin position="265"/>
        <end position="286"/>
    </location>
</feature>
<dbReference type="Gene3D" id="2.50.20.20">
    <property type="match status" value="1"/>
</dbReference>
<accession>A0A1M4TQP4</accession>
<evidence type="ECO:0000313" key="3">
    <source>
        <dbReference type="Proteomes" id="UP000184476"/>
    </source>
</evidence>
<feature type="region of interest" description="Disordered" evidence="1">
    <location>
        <begin position="23"/>
        <end position="43"/>
    </location>
</feature>
<proteinExistence type="predicted"/>
<reference evidence="2 3" key="1">
    <citation type="submission" date="2016-11" db="EMBL/GenBank/DDBJ databases">
        <authorList>
            <person name="Jaros S."/>
            <person name="Januszkiewicz K."/>
            <person name="Wedrychowicz H."/>
        </authorList>
    </citation>
    <scope>NUCLEOTIDE SEQUENCE [LARGE SCALE GENOMIC DNA]</scope>
    <source>
        <strain evidence="2 3">DSM 44666</strain>
    </source>
</reference>
<dbReference type="AlphaFoldDB" id="A0A1M4TQP4"/>
<dbReference type="Proteomes" id="UP000184476">
    <property type="component" value="Unassembled WGS sequence"/>
</dbReference>
<keyword evidence="3" id="KW-1185">Reference proteome</keyword>
<evidence type="ECO:0000256" key="1">
    <source>
        <dbReference type="SAM" id="MobiDB-lite"/>
    </source>
</evidence>
<dbReference type="PROSITE" id="PS51257">
    <property type="entry name" value="PROKAR_LIPOPROTEIN"/>
    <property type="match status" value="1"/>
</dbReference>
<evidence type="ECO:0000313" key="2">
    <source>
        <dbReference type="EMBL" id="SHE46716.1"/>
    </source>
</evidence>
<sequence>MRKKWFLFITLLGFIVIVSGCSDDEESKKDGPKGITAKSQKNEKVDAGPLLQSAAEKLKSSQGSAFSLIGSQQLSLQGEENPATNQIDMTGEEKGQPATITHLNGKINQQKPMEFYLTNGYIYEKIGADPWTKRAAAVMQRKPADSLILANKIIEAIKGLANVKGAEAEKQGSIYILKIPKKVLDQASPSLSQEIQTYQQTALDSEISKKNPGKKTEGLTIDDIGAKLILNANTKEVTKITTNLKTTFQLDQQTHVIEEDMEKSLTGPLSNDIQIPSNASSAQEIK</sequence>
<dbReference type="RefSeq" id="WP_073151598.1">
    <property type="nucleotide sequence ID" value="NZ_FQVL01000001.1"/>
</dbReference>
<gene>
    <name evidence="2" type="ORF">SAMN05444392_101588</name>
</gene>
<dbReference type="EMBL" id="FQVL01000001">
    <property type="protein sequence ID" value="SHE46716.1"/>
    <property type="molecule type" value="Genomic_DNA"/>
</dbReference>
<feature type="compositionally biased region" description="Polar residues" evidence="1">
    <location>
        <begin position="267"/>
        <end position="286"/>
    </location>
</feature>
<organism evidence="2 3">
    <name type="scientific">Seinonella peptonophila</name>
    <dbReference type="NCBI Taxonomy" id="112248"/>
    <lineage>
        <taxon>Bacteria</taxon>
        <taxon>Bacillati</taxon>
        <taxon>Bacillota</taxon>
        <taxon>Bacilli</taxon>
        <taxon>Bacillales</taxon>
        <taxon>Thermoactinomycetaceae</taxon>
        <taxon>Seinonella</taxon>
    </lineage>
</organism>
<name>A0A1M4TQP4_9BACL</name>
<protein>
    <submittedName>
        <fullName evidence="2">Uncharacterized protein</fullName>
    </submittedName>
</protein>